<reference evidence="5 6" key="1">
    <citation type="submission" date="2023-08" db="EMBL/GenBank/DDBJ databases">
        <title>The draft genome sequence of Paracraurococcus sp. LOR1-02.</title>
        <authorList>
            <person name="Kingkaew E."/>
            <person name="Tanasupawat S."/>
        </authorList>
    </citation>
    <scope>NUCLEOTIDE SEQUENCE [LARGE SCALE GENOMIC DNA]</scope>
    <source>
        <strain evidence="5 6">LOR1-02</strain>
    </source>
</reference>
<keyword evidence="1" id="KW-0805">Transcription regulation</keyword>
<dbReference type="Proteomes" id="UP001243009">
    <property type="component" value="Unassembled WGS sequence"/>
</dbReference>
<evidence type="ECO:0000256" key="3">
    <source>
        <dbReference type="ARBA" id="ARBA00023163"/>
    </source>
</evidence>
<dbReference type="RefSeq" id="WP_305107067.1">
    <property type="nucleotide sequence ID" value="NZ_JAUTWS010000042.1"/>
</dbReference>
<dbReference type="InterPro" id="IPR036390">
    <property type="entry name" value="WH_DNA-bd_sf"/>
</dbReference>
<name>A0ABT9E7M6_9PROT</name>
<evidence type="ECO:0000259" key="4">
    <source>
        <dbReference type="Pfam" id="PF13545"/>
    </source>
</evidence>
<dbReference type="InterPro" id="IPR018490">
    <property type="entry name" value="cNMP-bd_dom_sf"/>
</dbReference>
<feature type="domain" description="HTH crp-type" evidence="4">
    <location>
        <begin position="148"/>
        <end position="214"/>
    </location>
</feature>
<dbReference type="Gene3D" id="2.60.120.10">
    <property type="entry name" value="Jelly Rolls"/>
    <property type="match status" value="1"/>
</dbReference>
<gene>
    <name evidence="5" type="ORF">Q7A36_27960</name>
</gene>
<keyword evidence="2" id="KW-0238">DNA-binding</keyword>
<proteinExistence type="predicted"/>
<comment type="caution">
    <text evidence="5">The sequence shown here is derived from an EMBL/GenBank/DDBJ whole genome shotgun (WGS) entry which is preliminary data.</text>
</comment>
<dbReference type="Pfam" id="PF13545">
    <property type="entry name" value="HTH_Crp_2"/>
    <property type="match status" value="1"/>
</dbReference>
<keyword evidence="6" id="KW-1185">Reference proteome</keyword>
<evidence type="ECO:0000256" key="2">
    <source>
        <dbReference type="ARBA" id="ARBA00023125"/>
    </source>
</evidence>
<evidence type="ECO:0000313" key="5">
    <source>
        <dbReference type="EMBL" id="MDO9712211.1"/>
    </source>
</evidence>
<dbReference type="SUPFAM" id="SSF51206">
    <property type="entry name" value="cAMP-binding domain-like"/>
    <property type="match status" value="1"/>
</dbReference>
<dbReference type="EMBL" id="JAUTWS010000042">
    <property type="protein sequence ID" value="MDO9712211.1"/>
    <property type="molecule type" value="Genomic_DNA"/>
</dbReference>
<protein>
    <submittedName>
        <fullName evidence="5">Crp/Fnr family transcriptional regulator</fullName>
    </submittedName>
</protein>
<organism evidence="5 6">
    <name type="scientific">Paracraurococcus lichenis</name>
    <dbReference type="NCBI Taxonomy" id="3064888"/>
    <lineage>
        <taxon>Bacteria</taxon>
        <taxon>Pseudomonadati</taxon>
        <taxon>Pseudomonadota</taxon>
        <taxon>Alphaproteobacteria</taxon>
        <taxon>Acetobacterales</taxon>
        <taxon>Roseomonadaceae</taxon>
        <taxon>Paracraurococcus</taxon>
    </lineage>
</organism>
<accession>A0ABT9E7M6</accession>
<dbReference type="InterPro" id="IPR012318">
    <property type="entry name" value="HTH_CRP"/>
</dbReference>
<keyword evidence="3" id="KW-0804">Transcription</keyword>
<evidence type="ECO:0000313" key="6">
    <source>
        <dbReference type="Proteomes" id="UP001243009"/>
    </source>
</evidence>
<dbReference type="InterPro" id="IPR014710">
    <property type="entry name" value="RmlC-like_jellyroll"/>
</dbReference>
<sequence length="254" mass="26755">MASNCLLAALPHQDQPDLAPYLEEVTLVRGQVLFEPGHVPSHVHFPHAGTMVSLVLPLRDGGTTETVTVGLEGAAGISVDATDATVEAYTRAVVQMPGTATRILTTDLARAAAASPSLRHLLARYAEAAMSMALQTAACNAQHPLRPRLARWLLTAQDRADDAAAPVPLTQEFLAEMLSVRRASAGEAALGLQAEELVRLSRAGVTVLDRARLEGASCECHGALRRRFAQLLPDCLPQGARGADAIAPAADPAR</sequence>
<dbReference type="SUPFAM" id="SSF46785">
    <property type="entry name" value="Winged helix' DNA-binding domain"/>
    <property type="match status" value="1"/>
</dbReference>
<evidence type="ECO:0000256" key="1">
    <source>
        <dbReference type="ARBA" id="ARBA00023015"/>
    </source>
</evidence>